<sequence>MDMKVKNLMEQFGDFRVLAGKNGLYKRVSTVSVMDAPDIYNWMKGGEFLITTGYIMKDDPLKLRHLIIKLNENKAAALGIKLGRFIEKLPQEVKKAADELNFPILYIPTKYAFTDVINPVLSRIVNAQARKLELSEKIHKSFTQIVIEGKGTDDIVDMLYEILGKDLAFVDLIFSKTYIRGMSHKFKEDISKNYYNKYYKYPVRISSSIYGYIVVKEKALEDLDKTTIEHASTVLKLNIQKKISNRQIEQKYRDEFIQDLILNNIKTVEEADNRAALYGWKIDKGLVCVIVDIDNFKEKFISIKKTKKLEQERDNIFYLATTIMKGNFHQCFYTTYSDSIVFLVEPNINPIENFFKKLKGIGEELRKTVRDKSSFTVTIGIGNYKESIIDVYISFVEAQKAARIGRAIYEKDKTHIYSDLGAYKMLYNLSLKEESNRFCREYLQSLINYDIENGSKYIDTLSCLVKNDWNLKQTAEELFIHYNTMKYRFSKITEMVGLDLNNREEKFKIELCLKLMNMSKQYSLYMKTNI</sequence>
<feature type="domain" description="Purine catabolism PurC-like" evidence="2">
    <location>
        <begin position="10"/>
        <end position="124"/>
    </location>
</feature>
<reference evidence="5 6" key="1">
    <citation type="submission" date="2017-02" db="EMBL/GenBank/DDBJ databases">
        <authorList>
            <person name="Peterson S.W."/>
        </authorList>
    </citation>
    <scope>NUCLEOTIDE SEQUENCE [LARGE SCALE GENOMIC DNA]</scope>
    <source>
        <strain evidence="5 6">M1</strain>
    </source>
</reference>
<accession>A0A1T5IC56</accession>
<dbReference type="Pfam" id="PF07905">
    <property type="entry name" value="PucR"/>
    <property type="match status" value="1"/>
</dbReference>
<dbReference type="EMBL" id="FUZT01000001">
    <property type="protein sequence ID" value="SKC36727.1"/>
    <property type="molecule type" value="Genomic_DNA"/>
</dbReference>
<dbReference type="STRING" id="36842.SAMN02194393_00188"/>
<dbReference type="Gene3D" id="1.10.10.2840">
    <property type="entry name" value="PucR C-terminal helix-turn-helix domain"/>
    <property type="match status" value="1"/>
</dbReference>
<dbReference type="OrthoDB" id="143422at2"/>
<dbReference type="PANTHER" id="PTHR33744:SF1">
    <property type="entry name" value="DNA-BINDING TRANSCRIPTIONAL ACTIVATOR ADER"/>
    <property type="match status" value="1"/>
</dbReference>
<dbReference type="InterPro" id="IPR025736">
    <property type="entry name" value="PucR_C-HTH_dom"/>
</dbReference>
<feature type="domain" description="CdaR GGDEF-like" evidence="4">
    <location>
        <begin position="269"/>
        <end position="404"/>
    </location>
</feature>
<feature type="domain" description="PucR C-terminal helix-turn-helix" evidence="3">
    <location>
        <begin position="458"/>
        <end position="514"/>
    </location>
</feature>
<evidence type="ECO:0000313" key="5">
    <source>
        <dbReference type="EMBL" id="SKC36727.1"/>
    </source>
</evidence>
<dbReference type="Pfam" id="PF17853">
    <property type="entry name" value="GGDEF_2"/>
    <property type="match status" value="1"/>
</dbReference>
<organism evidence="5 6">
    <name type="scientific">Maledivibacter halophilus</name>
    <dbReference type="NCBI Taxonomy" id="36842"/>
    <lineage>
        <taxon>Bacteria</taxon>
        <taxon>Bacillati</taxon>
        <taxon>Bacillota</taxon>
        <taxon>Clostridia</taxon>
        <taxon>Peptostreptococcales</taxon>
        <taxon>Caminicellaceae</taxon>
        <taxon>Maledivibacter</taxon>
    </lineage>
</organism>
<evidence type="ECO:0000313" key="6">
    <source>
        <dbReference type="Proteomes" id="UP000190285"/>
    </source>
</evidence>
<evidence type="ECO:0000259" key="3">
    <source>
        <dbReference type="Pfam" id="PF13556"/>
    </source>
</evidence>
<dbReference type="InterPro" id="IPR041522">
    <property type="entry name" value="CdaR_GGDEF"/>
</dbReference>
<dbReference type="Pfam" id="PF13556">
    <property type="entry name" value="HTH_30"/>
    <property type="match status" value="1"/>
</dbReference>
<dbReference type="RefSeq" id="WP_079488661.1">
    <property type="nucleotide sequence ID" value="NZ_FUZT01000001.1"/>
</dbReference>
<comment type="similarity">
    <text evidence="1">Belongs to the CdaR family.</text>
</comment>
<gene>
    <name evidence="5" type="ORF">SAMN02194393_00188</name>
</gene>
<dbReference type="InterPro" id="IPR042070">
    <property type="entry name" value="PucR_C-HTH_sf"/>
</dbReference>
<dbReference type="InterPro" id="IPR012914">
    <property type="entry name" value="PucR_dom"/>
</dbReference>
<dbReference type="PANTHER" id="PTHR33744">
    <property type="entry name" value="CARBOHYDRATE DIACID REGULATOR"/>
    <property type="match status" value="1"/>
</dbReference>
<evidence type="ECO:0000259" key="2">
    <source>
        <dbReference type="Pfam" id="PF07905"/>
    </source>
</evidence>
<dbReference type="AlphaFoldDB" id="A0A1T5IC56"/>
<keyword evidence="6" id="KW-1185">Reference proteome</keyword>
<dbReference type="Proteomes" id="UP000190285">
    <property type="component" value="Unassembled WGS sequence"/>
</dbReference>
<name>A0A1T5IC56_9FIRM</name>
<proteinExistence type="inferred from homology"/>
<evidence type="ECO:0000259" key="4">
    <source>
        <dbReference type="Pfam" id="PF17853"/>
    </source>
</evidence>
<evidence type="ECO:0000256" key="1">
    <source>
        <dbReference type="ARBA" id="ARBA00006754"/>
    </source>
</evidence>
<dbReference type="InterPro" id="IPR051448">
    <property type="entry name" value="CdaR-like_regulators"/>
</dbReference>
<protein>
    <submittedName>
        <fullName evidence="5">Purine catabolism regulatory protein</fullName>
    </submittedName>
</protein>